<dbReference type="InterPro" id="IPR056003">
    <property type="entry name" value="CT398_CC_hairpin"/>
</dbReference>
<dbReference type="PANTHER" id="PTHR39082:SF1">
    <property type="entry name" value="SCAVENGER RECEPTOR CLASS A MEMBER 3"/>
    <property type="match status" value="1"/>
</dbReference>
<feature type="domain" description="C4-type zinc ribbon" evidence="2">
    <location>
        <begin position="210"/>
        <end position="241"/>
    </location>
</feature>
<feature type="domain" description="CT398-like coiled coil hairpin" evidence="3">
    <location>
        <begin position="22"/>
        <end position="196"/>
    </location>
</feature>
<organism evidence="4">
    <name type="scientific">hydrothermal vent metagenome</name>
    <dbReference type="NCBI Taxonomy" id="652676"/>
    <lineage>
        <taxon>unclassified sequences</taxon>
        <taxon>metagenomes</taxon>
        <taxon>ecological metagenomes</taxon>
    </lineage>
</organism>
<dbReference type="PANTHER" id="PTHR39082">
    <property type="entry name" value="PHOSPHOLIPASE C-BETA-2-RELATED"/>
    <property type="match status" value="1"/>
</dbReference>
<sequence>MSVETESVKGDMNADLLRLISLQKLDSEMLRKEKLLKTLPEEIKRSYSDCEIAKENLKTYDTEAEADKKLQRELESEIEDIREKIAKDKVKLHDVKTNVEYRAILKEEANYEKRIKKIEDRQLELMEKFENRGDSRAELESILKEEEKKFAIVKKEKDEAIKHVEQKLEDLKKKRRSIISDITSSVFKRYESLLKSREGVGVTTVVDRLCSGCNQLIPPQLYYMVRTSDKIYQCPHCNRYLYFIVPEDSGKPVE</sequence>
<dbReference type="Gene3D" id="1.10.287.1490">
    <property type="match status" value="1"/>
</dbReference>
<dbReference type="AlphaFoldDB" id="A0A3B1BLV1"/>
<accession>A0A3B1BLV1</accession>
<dbReference type="Pfam" id="PF02591">
    <property type="entry name" value="Zn_ribbon_9"/>
    <property type="match status" value="1"/>
</dbReference>
<evidence type="ECO:0000259" key="2">
    <source>
        <dbReference type="Pfam" id="PF02591"/>
    </source>
</evidence>
<evidence type="ECO:0000259" key="3">
    <source>
        <dbReference type="Pfam" id="PF24481"/>
    </source>
</evidence>
<evidence type="ECO:0000313" key="4">
    <source>
        <dbReference type="EMBL" id="VAX18929.1"/>
    </source>
</evidence>
<evidence type="ECO:0000256" key="1">
    <source>
        <dbReference type="SAM" id="Coils"/>
    </source>
</evidence>
<name>A0A3B1BLV1_9ZZZZ</name>
<keyword evidence="1" id="KW-0175">Coiled coil</keyword>
<dbReference type="Pfam" id="PF24481">
    <property type="entry name" value="CT398_CC"/>
    <property type="match status" value="1"/>
</dbReference>
<dbReference type="InterPro" id="IPR003743">
    <property type="entry name" value="Zf-RING_7"/>
</dbReference>
<gene>
    <name evidence="4" type="ORF">MNBD_NITROSPINAE04-1122</name>
</gene>
<dbReference type="InterPro" id="IPR052376">
    <property type="entry name" value="Oxidative_Scav/Glycosyltrans"/>
</dbReference>
<proteinExistence type="predicted"/>
<dbReference type="EMBL" id="UOGA01000141">
    <property type="protein sequence ID" value="VAX18929.1"/>
    <property type="molecule type" value="Genomic_DNA"/>
</dbReference>
<reference evidence="4" key="1">
    <citation type="submission" date="2018-06" db="EMBL/GenBank/DDBJ databases">
        <authorList>
            <person name="Zhirakovskaya E."/>
        </authorList>
    </citation>
    <scope>NUCLEOTIDE SEQUENCE</scope>
</reference>
<protein>
    <submittedName>
        <fullName evidence="4">Uncharacterized protein</fullName>
    </submittedName>
</protein>
<feature type="coiled-coil region" evidence="1">
    <location>
        <begin position="64"/>
        <end position="181"/>
    </location>
</feature>